<protein>
    <submittedName>
        <fullName evidence="3">Histidine kinase</fullName>
    </submittedName>
</protein>
<evidence type="ECO:0000313" key="3">
    <source>
        <dbReference type="EMBL" id="KDN54729.1"/>
    </source>
</evidence>
<keyword evidence="3" id="KW-0418">Kinase</keyword>
<dbReference type="GO" id="GO:0000160">
    <property type="term" value="P:phosphorelay signal transduction system"/>
    <property type="evidence" value="ECO:0007669"/>
    <property type="project" value="InterPro"/>
</dbReference>
<dbReference type="PATRIC" id="fig|1492738.3.peg.2100"/>
<gene>
    <name evidence="3" type="ORF">FEM21_21110</name>
</gene>
<name>A0A066WUT5_9FLAO</name>
<dbReference type="OrthoDB" id="7478530at2"/>
<evidence type="ECO:0000313" key="4">
    <source>
        <dbReference type="Proteomes" id="UP000027064"/>
    </source>
</evidence>
<dbReference type="Pfam" id="PF01627">
    <property type="entry name" value="Hpt"/>
    <property type="match status" value="1"/>
</dbReference>
<sequence>MALNYNLAKVYAISDNDQEFVNEILTLFVNDVPEDLAQIKEGIKKKDHKHAYAYAHKIKPTLDLLGMTVAFEEILEVEAWTKAEGRRKDIEHTFDSIKTKVKEAIKEIKKDFDL</sequence>
<dbReference type="Gene3D" id="1.20.120.160">
    <property type="entry name" value="HPT domain"/>
    <property type="match status" value="1"/>
</dbReference>
<comment type="caution">
    <text evidence="3">The sequence shown here is derived from an EMBL/GenBank/DDBJ whole genome shotgun (WGS) entry which is preliminary data.</text>
</comment>
<feature type="modified residue" description="Phosphohistidine" evidence="1">
    <location>
        <position position="56"/>
    </location>
</feature>
<dbReference type="eggNOG" id="COG2198">
    <property type="taxonomic scope" value="Bacteria"/>
</dbReference>
<feature type="domain" description="HPt" evidence="2">
    <location>
        <begin position="17"/>
        <end position="114"/>
    </location>
</feature>
<evidence type="ECO:0000256" key="1">
    <source>
        <dbReference type="PROSITE-ProRule" id="PRU00110"/>
    </source>
</evidence>
<dbReference type="RefSeq" id="WP_035660227.1">
    <property type="nucleotide sequence ID" value="NZ_JNCA01000019.1"/>
</dbReference>
<keyword evidence="4" id="KW-1185">Reference proteome</keyword>
<dbReference type="InterPro" id="IPR036641">
    <property type="entry name" value="HPT_dom_sf"/>
</dbReference>
<dbReference type="PROSITE" id="PS50894">
    <property type="entry name" value="HPT"/>
    <property type="match status" value="1"/>
</dbReference>
<dbReference type="InterPro" id="IPR008207">
    <property type="entry name" value="Sig_transdc_His_kin_Hpt_dom"/>
</dbReference>
<dbReference type="AlphaFoldDB" id="A0A066WUT5"/>
<reference evidence="3 4" key="1">
    <citation type="submission" date="2014-05" db="EMBL/GenBank/DDBJ databases">
        <title>Genome Sequence of Flavobacterium sp. EM1321.</title>
        <authorList>
            <person name="Shin S.-K."/>
            <person name="Yi H."/>
        </authorList>
    </citation>
    <scope>NUCLEOTIDE SEQUENCE [LARGE SCALE GENOMIC DNA]</scope>
    <source>
        <strain evidence="3 4">EM1321</strain>
    </source>
</reference>
<dbReference type="EMBL" id="JNCA01000019">
    <property type="protein sequence ID" value="KDN54729.1"/>
    <property type="molecule type" value="Genomic_DNA"/>
</dbReference>
<accession>A0A066WUT5</accession>
<keyword evidence="3" id="KW-0808">Transferase</keyword>
<dbReference type="STRING" id="1492738.FEM21_21110"/>
<evidence type="ECO:0000259" key="2">
    <source>
        <dbReference type="PROSITE" id="PS50894"/>
    </source>
</evidence>
<dbReference type="GO" id="GO:0004672">
    <property type="term" value="F:protein kinase activity"/>
    <property type="evidence" value="ECO:0007669"/>
    <property type="project" value="UniProtKB-ARBA"/>
</dbReference>
<dbReference type="SUPFAM" id="SSF47226">
    <property type="entry name" value="Histidine-containing phosphotransfer domain, HPT domain"/>
    <property type="match status" value="1"/>
</dbReference>
<organism evidence="3 4">
    <name type="scientific">Flavobacterium seoulense</name>
    <dbReference type="NCBI Taxonomy" id="1492738"/>
    <lineage>
        <taxon>Bacteria</taxon>
        <taxon>Pseudomonadati</taxon>
        <taxon>Bacteroidota</taxon>
        <taxon>Flavobacteriia</taxon>
        <taxon>Flavobacteriales</taxon>
        <taxon>Flavobacteriaceae</taxon>
        <taxon>Flavobacterium</taxon>
    </lineage>
</organism>
<keyword evidence="1" id="KW-0597">Phosphoprotein</keyword>
<proteinExistence type="predicted"/>
<dbReference type="Proteomes" id="UP000027064">
    <property type="component" value="Unassembled WGS sequence"/>
</dbReference>